<dbReference type="GO" id="GO:0000287">
    <property type="term" value="F:magnesium ion binding"/>
    <property type="evidence" value="ECO:0007669"/>
    <property type="project" value="TreeGrafter"/>
</dbReference>
<dbReference type="SUPFAM" id="SSF56784">
    <property type="entry name" value="HAD-like"/>
    <property type="match status" value="1"/>
</dbReference>
<keyword evidence="2" id="KW-1185">Reference proteome</keyword>
<comment type="caution">
    <text evidence="1">The sequence shown here is derived from an EMBL/GenBank/DDBJ whole genome shotgun (WGS) entry which is preliminary data.</text>
</comment>
<dbReference type="InterPro" id="IPR000150">
    <property type="entry name" value="Cof"/>
</dbReference>
<name>A0A7Z0D220_9MICO</name>
<evidence type="ECO:0000313" key="2">
    <source>
        <dbReference type="Proteomes" id="UP000539111"/>
    </source>
</evidence>
<gene>
    <name evidence="1" type="ORF">BJY26_001726</name>
</gene>
<dbReference type="PANTHER" id="PTHR10000">
    <property type="entry name" value="PHOSPHOSERINE PHOSPHATASE"/>
    <property type="match status" value="1"/>
</dbReference>
<organism evidence="1 2">
    <name type="scientific">Spelaeicoccus albus</name>
    <dbReference type="NCBI Taxonomy" id="1280376"/>
    <lineage>
        <taxon>Bacteria</taxon>
        <taxon>Bacillati</taxon>
        <taxon>Actinomycetota</taxon>
        <taxon>Actinomycetes</taxon>
        <taxon>Micrococcales</taxon>
        <taxon>Brevibacteriaceae</taxon>
        <taxon>Spelaeicoccus</taxon>
    </lineage>
</organism>
<evidence type="ECO:0000313" key="1">
    <source>
        <dbReference type="EMBL" id="NYI67420.1"/>
    </source>
</evidence>
<dbReference type="NCBIfam" id="TIGR00099">
    <property type="entry name" value="Cof-subfamily"/>
    <property type="match status" value="1"/>
</dbReference>
<dbReference type="InterPro" id="IPR036412">
    <property type="entry name" value="HAD-like_sf"/>
</dbReference>
<dbReference type="InterPro" id="IPR023214">
    <property type="entry name" value="HAD_sf"/>
</dbReference>
<dbReference type="GO" id="GO:0016791">
    <property type="term" value="F:phosphatase activity"/>
    <property type="evidence" value="ECO:0007669"/>
    <property type="project" value="TreeGrafter"/>
</dbReference>
<dbReference type="AlphaFoldDB" id="A0A7Z0D220"/>
<dbReference type="RefSeq" id="WP_218852334.1">
    <property type="nucleotide sequence ID" value="NZ_JACBZP010000001.1"/>
</dbReference>
<dbReference type="GO" id="GO:0005829">
    <property type="term" value="C:cytosol"/>
    <property type="evidence" value="ECO:0007669"/>
    <property type="project" value="TreeGrafter"/>
</dbReference>
<protein>
    <submittedName>
        <fullName evidence="1">Uncharacterized protein</fullName>
    </submittedName>
</protein>
<sequence>MPGPVRLVASDIDGTILTSSGLIRPRVIEALHSARDAGMALVFVTGRPTRWLGPIEEQIGHAGMVICSNGSVLYDMEARRIVSAQTIPAAAARAVAERLRSEFTELGFGLETLDGYRVDPVYSRNFPPGVKCRVGQIDELLADSPRIVKMLARWTGDGDEFLTRARQMLTDLVTPTHSSPREALLEMSPLGVDKAHALAGYAKTLGLSADETIAFGDMPNDIEMLRWAGRGYAMAGGHPEAISAAPGLAPPIDEDGVAQVLEGLLAENVG</sequence>
<dbReference type="Gene3D" id="3.40.50.1000">
    <property type="entry name" value="HAD superfamily/HAD-like"/>
    <property type="match status" value="1"/>
</dbReference>
<dbReference type="EMBL" id="JACBZP010000001">
    <property type="protein sequence ID" value="NYI67420.1"/>
    <property type="molecule type" value="Genomic_DNA"/>
</dbReference>
<reference evidence="1 2" key="1">
    <citation type="submission" date="2020-07" db="EMBL/GenBank/DDBJ databases">
        <title>Sequencing the genomes of 1000 actinobacteria strains.</title>
        <authorList>
            <person name="Klenk H.-P."/>
        </authorList>
    </citation>
    <scope>NUCLEOTIDE SEQUENCE [LARGE SCALE GENOMIC DNA]</scope>
    <source>
        <strain evidence="1 2">DSM 26341</strain>
    </source>
</reference>
<proteinExistence type="predicted"/>
<dbReference type="Pfam" id="PF08282">
    <property type="entry name" value="Hydrolase_3"/>
    <property type="match status" value="1"/>
</dbReference>
<dbReference type="Gene3D" id="3.30.1240.10">
    <property type="match status" value="1"/>
</dbReference>
<dbReference type="Proteomes" id="UP000539111">
    <property type="component" value="Unassembled WGS sequence"/>
</dbReference>
<accession>A0A7Z0D220</accession>
<dbReference type="PROSITE" id="PS01228">
    <property type="entry name" value="COF_1"/>
    <property type="match status" value="1"/>
</dbReference>
<dbReference type="PANTHER" id="PTHR10000:SF8">
    <property type="entry name" value="HAD SUPERFAMILY HYDROLASE-LIKE, TYPE 3"/>
    <property type="match status" value="1"/>
</dbReference>